<protein>
    <recommendedName>
        <fullName evidence="9">Phosphoglycerate mutase</fullName>
        <ecNumber evidence="9">5.4.2.11</ecNumber>
    </recommendedName>
</protein>
<comment type="catalytic activity">
    <reaction evidence="1 9">
        <text>(2R)-2-phosphoglycerate = (2R)-3-phosphoglycerate</text>
        <dbReference type="Rhea" id="RHEA:15901"/>
        <dbReference type="ChEBI" id="CHEBI:58272"/>
        <dbReference type="ChEBI" id="CHEBI:58289"/>
        <dbReference type="EC" id="5.4.2.11"/>
    </reaction>
</comment>
<keyword evidence="11" id="KW-1185">Reference proteome</keyword>
<evidence type="ECO:0000256" key="9">
    <source>
        <dbReference type="RuleBase" id="RU004511"/>
    </source>
</evidence>
<evidence type="ECO:0000256" key="2">
    <source>
        <dbReference type="ARBA" id="ARBA00004798"/>
    </source>
</evidence>
<dbReference type="InterPro" id="IPR001345">
    <property type="entry name" value="PG/BPGM_mutase_AS"/>
</dbReference>
<sequence length="193" mass="21762">MTFKLILIRHGQSTWNDKNLFTGWEDVGITQTGRDEAVQAGALLKKHNHLPDVSHTSLLRRAITAGNIVLDAADRHWIPIKKSWKLNERHYGVSQGLNKENMAEKYGDETEALKDVVERVEPYWKESIIPDMKAGKTVLVTAHGDSLRALVKILDCVGDEKVMELNILTGVLIVYELNDGRRPVVKGGDWLQE</sequence>
<dbReference type="UniPathway" id="UPA00109">
    <property type="reaction ID" value="UER00186"/>
</dbReference>
<dbReference type="SUPFAM" id="SSF53254">
    <property type="entry name" value="Phosphoglycerate mutase-like"/>
    <property type="match status" value="1"/>
</dbReference>
<evidence type="ECO:0000313" key="10">
    <source>
        <dbReference type="EMBL" id="KAH7236477.1"/>
    </source>
</evidence>
<reference evidence="10" key="1">
    <citation type="journal article" date="2021" name="Nat. Commun.">
        <title>Genetic determinants of endophytism in the Arabidopsis root mycobiome.</title>
        <authorList>
            <person name="Mesny F."/>
            <person name="Miyauchi S."/>
            <person name="Thiergart T."/>
            <person name="Pickel B."/>
            <person name="Atanasova L."/>
            <person name="Karlsson M."/>
            <person name="Huettel B."/>
            <person name="Barry K.W."/>
            <person name="Haridas S."/>
            <person name="Chen C."/>
            <person name="Bauer D."/>
            <person name="Andreopoulos W."/>
            <person name="Pangilinan J."/>
            <person name="LaButti K."/>
            <person name="Riley R."/>
            <person name="Lipzen A."/>
            <person name="Clum A."/>
            <person name="Drula E."/>
            <person name="Henrissat B."/>
            <person name="Kohler A."/>
            <person name="Grigoriev I.V."/>
            <person name="Martin F.M."/>
            <person name="Hacquard S."/>
        </authorList>
    </citation>
    <scope>NUCLEOTIDE SEQUENCE</scope>
    <source>
        <strain evidence="10">MPI-SDFR-AT-0068</strain>
    </source>
</reference>
<dbReference type="OrthoDB" id="4818801at2759"/>
<dbReference type="EMBL" id="JAGPXF010000007">
    <property type="protein sequence ID" value="KAH7236477.1"/>
    <property type="molecule type" value="Genomic_DNA"/>
</dbReference>
<accession>A0A8K0RPK2</accession>
<dbReference type="Pfam" id="PF00300">
    <property type="entry name" value="His_Phos_1"/>
    <property type="match status" value="1"/>
</dbReference>
<evidence type="ECO:0000256" key="5">
    <source>
        <dbReference type="ARBA" id="ARBA00023235"/>
    </source>
</evidence>
<feature type="binding site" evidence="7">
    <location>
        <begin position="22"/>
        <end position="23"/>
    </location>
    <ligand>
        <name>substrate</name>
    </ligand>
</feature>
<evidence type="ECO:0000313" key="11">
    <source>
        <dbReference type="Proteomes" id="UP000813427"/>
    </source>
</evidence>
<dbReference type="PROSITE" id="PS00175">
    <property type="entry name" value="PG_MUTASE"/>
    <property type="match status" value="1"/>
</dbReference>
<dbReference type="InterPro" id="IPR029033">
    <property type="entry name" value="His_PPase_superfam"/>
</dbReference>
<feature type="binding site" evidence="7">
    <location>
        <position position="61"/>
    </location>
    <ligand>
        <name>substrate</name>
    </ligand>
</feature>
<dbReference type="GO" id="GO:0004619">
    <property type="term" value="F:phosphoglycerate mutase activity"/>
    <property type="evidence" value="ECO:0007669"/>
    <property type="project" value="UniProtKB-EC"/>
</dbReference>
<comment type="caution">
    <text evidence="10">The sequence shown here is derived from an EMBL/GenBank/DDBJ whole genome shotgun (WGS) entry which is preliminary data.</text>
</comment>
<keyword evidence="4 9" id="KW-0324">Glycolysis</keyword>
<dbReference type="PANTHER" id="PTHR11931">
    <property type="entry name" value="PHOSPHOGLYCERATE MUTASE"/>
    <property type="match status" value="1"/>
</dbReference>
<feature type="binding site" evidence="7">
    <location>
        <position position="99"/>
    </location>
    <ligand>
        <name>substrate</name>
    </ligand>
</feature>
<dbReference type="InterPro" id="IPR013078">
    <property type="entry name" value="His_Pase_superF_clade-1"/>
</dbReference>
<dbReference type="GO" id="GO:0006096">
    <property type="term" value="P:glycolytic process"/>
    <property type="evidence" value="ECO:0007669"/>
    <property type="project" value="UniProtKB-UniPathway"/>
</dbReference>
<feature type="active site" description="Proton donor/acceptor" evidence="6">
    <location>
        <position position="88"/>
    </location>
</feature>
<dbReference type="Proteomes" id="UP000813427">
    <property type="component" value="Unassembled WGS sequence"/>
</dbReference>
<proteinExistence type="inferred from homology"/>
<feature type="active site" description="Tele-phosphohistidine intermediate" evidence="6">
    <location>
        <position position="10"/>
    </location>
</feature>
<gene>
    <name evidence="10" type="ORF">BKA59DRAFT_496688</name>
</gene>
<organism evidence="10 11">
    <name type="scientific">Fusarium tricinctum</name>
    <dbReference type="NCBI Taxonomy" id="61284"/>
    <lineage>
        <taxon>Eukaryota</taxon>
        <taxon>Fungi</taxon>
        <taxon>Dikarya</taxon>
        <taxon>Ascomycota</taxon>
        <taxon>Pezizomycotina</taxon>
        <taxon>Sordariomycetes</taxon>
        <taxon>Hypocreomycetidae</taxon>
        <taxon>Hypocreales</taxon>
        <taxon>Nectriaceae</taxon>
        <taxon>Fusarium</taxon>
        <taxon>Fusarium tricinctum species complex</taxon>
    </lineage>
</organism>
<dbReference type="Gene3D" id="3.40.50.1240">
    <property type="entry name" value="Phosphoglycerate mutase-like"/>
    <property type="match status" value="1"/>
</dbReference>
<evidence type="ECO:0000256" key="7">
    <source>
        <dbReference type="PIRSR" id="PIRSR613078-2"/>
    </source>
</evidence>
<comment type="similarity">
    <text evidence="3 9">Belongs to the phosphoglycerate mutase family. BPG-dependent PGAM subfamily.</text>
</comment>
<dbReference type="AlphaFoldDB" id="A0A8K0RPK2"/>
<evidence type="ECO:0000256" key="6">
    <source>
        <dbReference type="PIRSR" id="PIRSR613078-1"/>
    </source>
</evidence>
<evidence type="ECO:0000256" key="8">
    <source>
        <dbReference type="PIRSR" id="PIRSR613078-3"/>
    </source>
</evidence>
<dbReference type="CDD" id="cd07067">
    <property type="entry name" value="HP_PGM_like"/>
    <property type="match status" value="1"/>
</dbReference>
<keyword evidence="5 9" id="KW-0413">Isomerase</keyword>
<evidence type="ECO:0000256" key="1">
    <source>
        <dbReference type="ARBA" id="ARBA00000380"/>
    </source>
</evidence>
<feature type="binding site" evidence="7">
    <location>
        <begin position="9"/>
        <end position="16"/>
    </location>
    <ligand>
        <name>substrate</name>
    </ligand>
</feature>
<feature type="site" description="Transition state stabilizer" evidence="8">
    <location>
        <position position="143"/>
    </location>
</feature>
<name>A0A8K0RPK2_9HYPO</name>
<evidence type="ECO:0000256" key="3">
    <source>
        <dbReference type="ARBA" id="ARBA00006717"/>
    </source>
</evidence>
<comment type="pathway">
    <text evidence="2 9">Carbohydrate degradation; glycolysis; pyruvate from D-glyceraldehyde 3-phosphate: step 3/5.</text>
</comment>
<dbReference type="NCBIfam" id="TIGR01258">
    <property type="entry name" value="pgm_1"/>
    <property type="match status" value="2"/>
</dbReference>
<dbReference type="InterPro" id="IPR005952">
    <property type="entry name" value="Phosphogly_mut1"/>
</dbReference>
<feature type="binding site" evidence="7">
    <location>
        <begin position="88"/>
        <end position="91"/>
    </location>
    <ligand>
        <name>substrate</name>
    </ligand>
</feature>
<dbReference type="EC" id="5.4.2.11" evidence="9"/>
<evidence type="ECO:0000256" key="4">
    <source>
        <dbReference type="ARBA" id="ARBA00023152"/>
    </source>
</evidence>
<dbReference type="SMART" id="SM00855">
    <property type="entry name" value="PGAM"/>
    <property type="match status" value="1"/>
</dbReference>